<evidence type="ECO:0008006" key="4">
    <source>
        <dbReference type="Google" id="ProtNLM"/>
    </source>
</evidence>
<sequence length="207" mass="20276">MSPRGARAIRGAAIAAFATLVASLAHTIGGGTPPGVLALALAMAFSAPLAMVIAGERMSLPRAAVAALVAQAALHLLYSIGTPARGAASVVAHAHGSGVPLRIDAGGLAVVVDHGHALGMPLAHVAAAAATVVALALLGRAARAVSVAFGTAVRGIRLLVSVLAGAPVATSVRHVVPAARRQGPPALALVLLSSLRHRGPPASWLAA</sequence>
<dbReference type="EMBL" id="JAVKGS010000003">
    <property type="protein sequence ID" value="MDR5692680.1"/>
    <property type="molecule type" value="Genomic_DNA"/>
</dbReference>
<evidence type="ECO:0000313" key="2">
    <source>
        <dbReference type="EMBL" id="MDR5692680.1"/>
    </source>
</evidence>
<feature type="transmembrane region" description="Helical" evidence="1">
    <location>
        <begin position="118"/>
        <end position="138"/>
    </location>
</feature>
<protein>
    <recommendedName>
        <fullName evidence="4">Integral membrane protein</fullName>
    </recommendedName>
</protein>
<keyword evidence="1" id="KW-1133">Transmembrane helix</keyword>
<proteinExistence type="predicted"/>
<keyword evidence="1" id="KW-0472">Membrane</keyword>
<keyword evidence="3" id="KW-1185">Reference proteome</keyword>
<keyword evidence="1" id="KW-0812">Transmembrane</keyword>
<gene>
    <name evidence="2" type="ORF">RH861_11485</name>
</gene>
<dbReference type="Proteomes" id="UP001260072">
    <property type="component" value="Unassembled WGS sequence"/>
</dbReference>
<evidence type="ECO:0000256" key="1">
    <source>
        <dbReference type="SAM" id="Phobius"/>
    </source>
</evidence>
<feature type="transmembrane region" description="Helical" evidence="1">
    <location>
        <begin position="63"/>
        <end position="81"/>
    </location>
</feature>
<name>A0ABU1FLP9_9MICO</name>
<accession>A0ABU1FLP9</accession>
<evidence type="ECO:0000313" key="3">
    <source>
        <dbReference type="Proteomes" id="UP001260072"/>
    </source>
</evidence>
<reference evidence="3" key="1">
    <citation type="submission" date="2023-07" db="EMBL/GenBank/DDBJ databases">
        <title>Description of three actinobacteria isolated from air of manufacturing shop in a pharmaceutical factory.</title>
        <authorList>
            <person name="Zhang D.-F."/>
        </authorList>
    </citation>
    <scope>NUCLEOTIDE SEQUENCE [LARGE SCALE GENOMIC DNA]</scope>
    <source>
        <strain evidence="3">CCTCC AB 2011122</strain>
    </source>
</reference>
<feature type="transmembrane region" description="Helical" evidence="1">
    <location>
        <begin position="35"/>
        <end position="54"/>
    </location>
</feature>
<dbReference type="RefSeq" id="WP_248598714.1">
    <property type="nucleotide sequence ID" value="NZ_BAABBS010000001.1"/>
</dbReference>
<comment type="caution">
    <text evidence="2">The sequence shown here is derived from an EMBL/GenBank/DDBJ whole genome shotgun (WGS) entry which is preliminary data.</text>
</comment>
<organism evidence="2 3">
    <name type="scientific">Agromyces indicus</name>
    <dbReference type="NCBI Taxonomy" id="758919"/>
    <lineage>
        <taxon>Bacteria</taxon>
        <taxon>Bacillati</taxon>
        <taxon>Actinomycetota</taxon>
        <taxon>Actinomycetes</taxon>
        <taxon>Micrococcales</taxon>
        <taxon>Microbacteriaceae</taxon>
        <taxon>Agromyces</taxon>
    </lineage>
</organism>